<name>K2HS06_ENTNP</name>
<proteinExistence type="predicted"/>
<dbReference type="InterPro" id="IPR011009">
    <property type="entry name" value="Kinase-like_dom_sf"/>
</dbReference>
<dbReference type="GO" id="GO:0004672">
    <property type="term" value="F:protein kinase activity"/>
    <property type="evidence" value="ECO:0007669"/>
    <property type="project" value="InterPro"/>
</dbReference>
<protein>
    <submittedName>
        <fullName evidence="2">Tyrosine kinase, putative</fullName>
    </submittedName>
</protein>
<dbReference type="PANTHER" id="PTHR45756:SF1">
    <property type="entry name" value="PROTEIN KINASE DOMAIN CONTAINING PROTEIN"/>
    <property type="match status" value="1"/>
</dbReference>
<organism evidence="2 3">
    <name type="scientific">Entamoeba nuttalli (strain P19)</name>
    <name type="common">Amoeba</name>
    <dbReference type="NCBI Taxonomy" id="1076696"/>
    <lineage>
        <taxon>Eukaryota</taxon>
        <taxon>Amoebozoa</taxon>
        <taxon>Evosea</taxon>
        <taxon>Archamoebae</taxon>
        <taxon>Mastigamoebida</taxon>
        <taxon>Entamoebidae</taxon>
        <taxon>Entamoeba</taxon>
    </lineage>
</organism>
<dbReference type="PANTHER" id="PTHR45756">
    <property type="entry name" value="PALMITOYLTRANSFERASE"/>
    <property type="match status" value="1"/>
</dbReference>
<sequence>MFIHNKICMVTEYAEYGSIQDIMNKRNITEIPKKIRIKFLIDGAKGISYLHSNGILHRDIKPDDFLVVTLDDNIKVNCTLTDFGGSRNINMMIMLIERKE</sequence>
<dbReference type="Gene3D" id="1.10.510.10">
    <property type="entry name" value="Transferase(Phosphotransferase) domain 1"/>
    <property type="match status" value="1"/>
</dbReference>
<evidence type="ECO:0000259" key="1">
    <source>
        <dbReference type="PROSITE" id="PS50011"/>
    </source>
</evidence>
<dbReference type="PROSITE" id="PS50011">
    <property type="entry name" value="PROTEIN_KINASE_DOM"/>
    <property type="match status" value="1"/>
</dbReference>
<dbReference type="SUPFAM" id="SSF56112">
    <property type="entry name" value="Protein kinase-like (PK-like)"/>
    <property type="match status" value="1"/>
</dbReference>
<accession>K2HS06</accession>
<gene>
    <name evidence="2" type="ORF">ENU1_151780</name>
</gene>
<dbReference type="RefSeq" id="XP_008858841.1">
    <property type="nucleotide sequence ID" value="XM_008860619.1"/>
</dbReference>
<feature type="domain" description="Protein kinase" evidence="1">
    <location>
        <begin position="1"/>
        <end position="100"/>
    </location>
</feature>
<keyword evidence="2" id="KW-0808">Transferase</keyword>
<dbReference type="OrthoDB" id="29630at2759"/>
<dbReference type="AlphaFoldDB" id="K2HS06"/>
<dbReference type="VEuPathDB" id="AmoebaDB:ENU1_151780"/>
<dbReference type="EMBL" id="JH928182">
    <property type="protein sequence ID" value="EKE38830.1"/>
    <property type="molecule type" value="Genomic_DNA"/>
</dbReference>
<keyword evidence="2" id="KW-0418">Kinase</keyword>
<evidence type="ECO:0000313" key="2">
    <source>
        <dbReference type="EMBL" id="EKE38830.1"/>
    </source>
</evidence>
<dbReference type="Proteomes" id="UP000006769">
    <property type="component" value="Unassembled WGS sequence"/>
</dbReference>
<dbReference type="GeneID" id="20075019"/>
<dbReference type="InterPro" id="IPR000719">
    <property type="entry name" value="Prot_kinase_dom"/>
</dbReference>
<dbReference type="InterPro" id="IPR053215">
    <property type="entry name" value="TKL_Ser/Thr_kinase"/>
</dbReference>
<dbReference type="GO" id="GO:0005524">
    <property type="term" value="F:ATP binding"/>
    <property type="evidence" value="ECO:0007669"/>
    <property type="project" value="InterPro"/>
</dbReference>
<dbReference type="Pfam" id="PF00069">
    <property type="entry name" value="Pkinase"/>
    <property type="match status" value="1"/>
</dbReference>
<reference evidence="2 3" key="1">
    <citation type="submission" date="2011-11" db="EMBL/GenBank/DDBJ databases">
        <authorList>
            <person name="Hannick L."/>
            <person name="Karamycheva S."/>
            <person name="Lorenzi H."/>
            <person name="Caler E."/>
        </authorList>
    </citation>
    <scope>NUCLEOTIDE SEQUENCE [LARGE SCALE GENOMIC DNA]</scope>
    <source>
        <strain evidence="2 3">P19</strain>
    </source>
</reference>
<evidence type="ECO:0000313" key="3">
    <source>
        <dbReference type="Proteomes" id="UP000006769"/>
    </source>
</evidence>
<dbReference type="OMA" id="TIMFIER"/>